<evidence type="ECO:0000313" key="3">
    <source>
        <dbReference type="EMBL" id="GEN75771.1"/>
    </source>
</evidence>
<dbReference type="InterPro" id="IPR025347">
    <property type="entry name" value="DUF4251"/>
</dbReference>
<sequence length="185" mass="20679">MKKYISIIWILGFLLSFQSCSSQTATGDTQTVATLISSGDFSFHAQRATPTNYDVINVMNSLPNTTSTRILDLSGSNYSIDVRKDQLEVALPYFGRVFNPTYGNTSQSGYRFTTKDFIVSQSAGRKGKSIVKIKVNDQSTVDEIIIEVFKNGKAFTSIRSNDRQPISYDGYITKNEETKEKPQPE</sequence>
<evidence type="ECO:0000256" key="1">
    <source>
        <dbReference type="SAM" id="MobiDB-lite"/>
    </source>
</evidence>
<feature type="region of interest" description="Disordered" evidence="1">
    <location>
        <begin position="166"/>
        <end position="185"/>
    </location>
</feature>
<keyword evidence="4" id="KW-1185">Reference proteome</keyword>
<feature type="signal peptide" evidence="2">
    <location>
        <begin position="1"/>
        <end position="24"/>
    </location>
</feature>
<accession>A0A511YKP0</accession>
<name>A0A511YKP0_9FLAO</name>
<gene>
    <name evidence="3" type="ORF">CHA01nite_15110</name>
</gene>
<dbReference type="Pfam" id="PF14059">
    <property type="entry name" value="DUF4251"/>
    <property type="match status" value="1"/>
</dbReference>
<reference evidence="3 4" key="1">
    <citation type="submission" date="2019-07" db="EMBL/GenBank/DDBJ databases">
        <title>Whole genome shotgun sequence of Chryseobacterium hagamense NBRC 105253.</title>
        <authorList>
            <person name="Hosoyama A."/>
            <person name="Uohara A."/>
            <person name="Ohji S."/>
            <person name="Ichikawa N."/>
        </authorList>
    </citation>
    <scope>NUCLEOTIDE SEQUENCE [LARGE SCALE GENOMIC DNA]</scope>
    <source>
        <strain evidence="3 4">NBRC 105253</strain>
    </source>
</reference>
<feature type="compositionally biased region" description="Basic and acidic residues" evidence="1">
    <location>
        <begin position="174"/>
        <end position="185"/>
    </location>
</feature>
<keyword evidence="2" id="KW-0732">Signal</keyword>
<dbReference type="OrthoDB" id="1097715at2"/>
<proteinExistence type="predicted"/>
<organism evidence="3 4">
    <name type="scientific">Chryseobacterium hagamense</name>
    <dbReference type="NCBI Taxonomy" id="395935"/>
    <lineage>
        <taxon>Bacteria</taxon>
        <taxon>Pseudomonadati</taxon>
        <taxon>Bacteroidota</taxon>
        <taxon>Flavobacteriia</taxon>
        <taxon>Flavobacteriales</taxon>
        <taxon>Weeksellaceae</taxon>
        <taxon>Chryseobacterium group</taxon>
        <taxon>Chryseobacterium</taxon>
    </lineage>
</organism>
<protein>
    <recommendedName>
        <fullName evidence="5">DUF4251 domain-containing protein</fullName>
    </recommendedName>
</protein>
<evidence type="ECO:0000313" key="4">
    <source>
        <dbReference type="Proteomes" id="UP000321863"/>
    </source>
</evidence>
<dbReference type="RefSeq" id="WP_146940714.1">
    <property type="nucleotide sequence ID" value="NZ_BJYJ01000005.1"/>
</dbReference>
<comment type="caution">
    <text evidence="3">The sequence shown here is derived from an EMBL/GenBank/DDBJ whole genome shotgun (WGS) entry which is preliminary data.</text>
</comment>
<evidence type="ECO:0000256" key="2">
    <source>
        <dbReference type="SAM" id="SignalP"/>
    </source>
</evidence>
<feature type="chain" id="PRO_5021823756" description="DUF4251 domain-containing protein" evidence="2">
    <location>
        <begin position="25"/>
        <end position="185"/>
    </location>
</feature>
<dbReference type="PROSITE" id="PS51257">
    <property type="entry name" value="PROKAR_LIPOPROTEIN"/>
    <property type="match status" value="1"/>
</dbReference>
<dbReference type="AlphaFoldDB" id="A0A511YKP0"/>
<dbReference type="Gene3D" id="2.40.128.410">
    <property type="match status" value="1"/>
</dbReference>
<evidence type="ECO:0008006" key="5">
    <source>
        <dbReference type="Google" id="ProtNLM"/>
    </source>
</evidence>
<dbReference type="EMBL" id="BJYJ01000005">
    <property type="protein sequence ID" value="GEN75771.1"/>
    <property type="molecule type" value="Genomic_DNA"/>
</dbReference>
<dbReference type="Proteomes" id="UP000321863">
    <property type="component" value="Unassembled WGS sequence"/>
</dbReference>